<dbReference type="EMBL" id="AJWY01011380">
    <property type="protein sequence ID" value="EKC52919.1"/>
    <property type="molecule type" value="Genomic_DNA"/>
</dbReference>
<reference evidence="1" key="1">
    <citation type="journal article" date="2013" name="Environ. Microbiol.">
        <title>Microbiota from the distal guts of lean and obese adolescents exhibit partial functional redundancy besides clear differences in community structure.</title>
        <authorList>
            <person name="Ferrer M."/>
            <person name="Ruiz A."/>
            <person name="Lanza F."/>
            <person name="Haange S.B."/>
            <person name="Oberbach A."/>
            <person name="Till H."/>
            <person name="Bargiela R."/>
            <person name="Campoy C."/>
            <person name="Segura M.T."/>
            <person name="Richter M."/>
            <person name="von Bergen M."/>
            <person name="Seifert J."/>
            <person name="Suarez A."/>
        </authorList>
    </citation>
    <scope>NUCLEOTIDE SEQUENCE</scope>
</reference>
<gene>
    <name evidence="1" type="ORF">LEA_16641</name>
</gene>
<dbReference type="AlphaFoldDB" id="K1SBV2"/>
<dbReference type="InterPro" id="IPR011051">
    <property type="entry name" value="RmlC_Cupin_sf"/>
</dbReference>
<protein>
    <submittedName>
        <fullName evidence="1">Uncharacterized protein</fullName>
    </submittedName>
</protein>
<organism evidence="1">
    <name type="scientific">human gut metagenome</name>
    <dbReference type="NCBI Taxonomy" id="408170"/>
    <lineage>
        <taxon>unclassified sequences</taxon>
        <taxon>metagenomes</taxon>
        <taxon>organismal metagenomes</taxon>
    </lineage>
</organism>
<proteinExistence type="predicted"/>
<evidence type="ECO:0000313" key="1">
    <source>
        <dbReference type="EMBL" id="EKC52919.1"/>
    </source>
</evidence>
<dbReference type="SUPFAM" id="SSF51182">
    <property type="entry name" value="RmlC-like cupins"/>
    <property type="match status" value="1"/>
</dbReference>
<sequence length="82" mass="9023">MAAEIGDEGISFECVRMTPGVTYNIPAGVWHNIGMSRDARMIIVERDGTHLHDGLHRPFSDAEAEQLRAAVAETLKKSDACR</sequence>
<name>K1SBV2_9ZZZZ</name>
<dbReference type="Gene3D" id="2.60.120.10">
    <property type="entry name" value="Jelly Rolls"/>
    <property type="match status" value="1"/>
</dbReference>
<dbReference type="InterPro" id="IPR014710">
    <property type="entry name" value="RmlC-like_jellyroll"/>
</dbReference>
<accession>K1SBV2</accession>
<comment type="caution">
    <text evidence="1">The sequence shown here is derived from an EMBL/GenBank/DDBJ whole genome shotgun (WGS) entry which is preliminary data.</text>
</comment>